<feature type="region of interest" description="Disordered" evidence="3">
    <location>
        <begin position="626"/>
        <end position="686"/>
    </location>
</feature>
<name>U2KFR3_9STRE</name>
<dbReference type="Pfam" id="PF08363">
    <property type="entry name" value="GbpC"/>
    <property type="match status" value="2"/>
</dbReference>
<dbReference type="EMBL" id="AWVA01000079">
    <property type="protein sequence ID" value="ERJ76004.1"/>
    <property type="molecule type" value="Genomic_DNA"/>
</dbReference>
<feature type="repeat" description="Ag I/II A" evidence="1">
    <location>
        <begin position="93"/>
        <end position="177"/>
    </location>
</feature>
<keyword evidence="2" id="KW-0175">Coiled coil</keyword>
<dbReference type="InterPro" id="IPR036234">
    <property type="entry name" value="SA_I/II_PAC_V_sf"/>
</dbReference>
<evidence type="ECO:0000256" key="3">
    <source>
        <dbReference type="SAM" id="MobiDB-lite"/>
    </source>
</evidence>
<dbReference type="InterPro" id="IPR009578">
    <property type="entry name" value="Surface_Ag_I_II_A_rpt"/>
</dbReference>
<dbReference type="RefSeq" id="WP_021673564.1">
    <property type="nucleotide sequence ID" value="NZ_KI259691.1"/>
</dbReference>
<feature type="domain" description="Glucan-binding protein C/Surface antigen I/II V-domain" evidence="4">
    <location>
        <begin position="522"/>
        <end position="620"/>
    </location>
</feature>
<dbReference type="InterPro" id="IPR013574">
    <property type="entry name" value="Glucan-bd_C/Surface_Ag-I/II_V"/>
</dbReference>
<dbReference type="HOGENOM" id="CLU_011043_0_0_9"/>
<feature type="compositionally biased region" description="Basic and acidic residues" evidence="3">
    <location>
        <begin position="628"/>
        <end position="637"/>
    </location>
</feature>
<sequence>IQADNAAAQAAYEQAQATYQTAQAQYEQDKAAYDKAVADKAAAEAQNTQIQADNAAAQAAYEQAQAAYQAAQAQYEQDKAAYDKAVADKAAAEAQNTQIQADNQAARDAYNTTKAEYDAKKAEYDQAKAKYDADKAEYDAKVAEKEAADKANAEAEAKYNADKAQFEKDTIDYNTELLEYETALKQYKNAKEAHDKFLADTGLTQTKNAQELTFLREPNATHTIDGISSYLTKDAQQRLANDGGVKQYESNNLKEGDVVSTSPYANKEAEWLSVKVGDKFSVTYDGLSKSKMIVDGVERDISKVIYRYEILNLPSNNGKGIAKVDADPTITLTVGASTDKADEPIRVAVDVEFYDENGQMYDLSQRKAIVALNSLNHWDGAAYANGSDKPRELVVEAKDADGNTVRGTWDPYADGSSPSLNNGAPVVKSGYADFDGKTVTISESNPLKIIAQKAGWNGSWIVEKETTVLENYVYASGGGNGHSTGLDEYKFGDQDDVLGTYRIDPTSGLITFTPKKKFQSIKHQEFVNIGDKEFVAIPNSSVTYNPDTKEVTSEKDNQYIEHGAVFNGETTPTLRGWDDADSPYLYYGGAGVKMTDGHLVFTANGANADGQPTVYWFAVNSNVGFPKDPGDAPKAPEKPTPPTPPTPKTVTVPTPPTEPTPPTPPTEPTDKPTVPVPSVPDEPTPP</sequence>
<accession>U2KFR3</accession>
<evidence type="ECO:0000313" key="6">
    <source>
        <dbReference type="Proteomes" id="UP000016617"/>
    </source>
</evidence>
<gene>
    <name evidence="5" type="ORF">HMPREF1557_01242</name>
</gene>
<evidence type="ECO:0000313" key="5">
    <source>
        <dbReference type="EMBL" id="ERJ76004.1"/>
    </source>
</evidence>
<feature type="non-terminal residue" evidence="5">
    <location>
        <position position="686"/>
    </location>
</feature>
<dbReference type="AlphaFoldDB" id="U2KFR3"/>
<feature type="domain" description="Glucan-binding protein C/Surface antigen I/II V-domain" evidence="4">
    <location>
        <begin position="196"/>
        <end position="381"/>
    </location>
</feature>
<organism evidence="5 6">
    <name type="scientific">Streptococcus sobrinus W1703</name>
    <dbReference type="NCBI Taxonomy" id="1227275"/>
    <lineage>
        <taxon>Bacteria</taxon>
        <taxon>Bacillati</taxon>
        <taxon>Bacillota</taxon>
        <taxon>Bacilli</taxon>
        <taxon>Lactobacillales</taxon>
        <taxon>Streptococcaceae</taxon>
        <taxon>Streptococcus</taxon>
    </lineage>
</organism>
<dbReference type="PROSITE" id="PS51965">
    <property type="entry name" value="AG_I_II_AR"/>
    <property type="match status" value="2"/>
</dbReference>
<dbReference type="Proteomes" id="UP000016617">
    <property type="component" value="Unassembled WGS sequence"/>
</dbReference>
<feature type="compositionally biased region" description="Pro residues" evidence="3">
    <location>
        <begin position="674"/>
        <end position="686"/>
    </location>
</feature>
<feature type="non-terminal residue" evidence="5">
    <location>
        <position position="1"/>
    </location>
</feature>
<protein>
    <submittedName>
        <fullName evidence="5">Surface antigen repeat-containing domain protein</fullName>
    </submittedName>
</protein>
<evidence type="ECO:0000256" key="2">
    <source>
        <dbReference type="SAM" id="Coils"/>
    </source>
</evidence>
<feature type="repeat" description="Ag I/II A" evidence="1">
    <location>
        <begin position="1"/>
        <end position="86"/>
    </location>
</feature>
<reference evidence="5 6" key="1">
    <citation type="submission" date="2013-06" db="EMBL/GenBank/DDBJ databases">
        <authorList>
            <person name="Weinstock G."/>
            <person name="Sodergren E."/>
            <person name="Lobos E.A."/>
            <person name="Fulton L."/>
            <person name="Fulton R."/>
            <person name="Courtney L."/>
            <person name="Fronick C."/>
            <person name="O'Laughlin M."/>
            <person name="Godfrey J."/>
            <person name="Wilson R.M."/>
            <person name="Miner T."/>
            <person name="Farmer C."/>
            <person name="Delehaunty K."/>
            <person name="Cordes M."/>
            <person name="Minx P."/>
            <person name="Tomlinson C."/>
            <person name="Chen J."/>
            <person name="Wollam A."/>
            <person name="Pepin K.H."/>
            <person name="Bhonagiri V."/>
            <person name="Zhang X."/>
            <person name="Warren W."/>
            <person name="Mitreva M."/>
            <person name="Mardis E.R."/>
            <person name="Wilson R.K."/>
        </authorList>
    </citation>
    <scope>NUCLEOTIDE SEQUENCE [LARGE SCALE GENOMIC DNA]</scope>
    <source>
        <strain evidence="5 6">W1703</strain>
    </source>
</reference>
<proteinExistence type="inferred from homology"/>
<dbReference type="SUPFAM" id="SSF74914">
    <property type="entry name" value="V-region of surface antigen I/II (SA I/II, PAC)"/>
    <property type="match status" value="2"/>
</dbReference>
<dbReference type="Gene3D" id="6.10.250.2200">
    <property type="match status" value="4"/>
</dbReference>
<evidence type="ECO:0000256" key="1">
    <source>
        <dbReference type="PROSITE-ProRule" id="PRU01310"/>
    </source>
</evidence>
<evidence type="ECO:0000259" key="4">
    <source>
        <dbReference type="Pfam" id="PF08363"/>
    </source>
</evidence>
<feature type="coiled-coil region" evidence="2">
    <location>
        <begin position="5"/>
        <end position="165"/>
    </location>
</feature>
<dbReference type="Gene3D" id="2.60.530.10">
    <property type="entry name" value="Major cell-surface adhesin PAc"/>
    <property type="match status" value="2"/>
</dbReference>
<comment type="caution">
    <text evidence="5">The sequence shown here is derived from an EMBL/GenBank/DDBJ whole genome shotgun (WGS) entry which is preliminary data.</text>
</comment>
<comment type="similarity">
    <text evidence="1">Belongs to the antigen I/II family.</text>
</comment>
<feature type="compositionally biased region" description="Pro residues" evidence="3">
    <location>
        <begin position="638"/>
        <end position="667"/>
    </location>
</feature>